<dbReference type="EMBL" id="JAEPQZ010000008">
    <property type="protein sequence ID" value="KAG2178268.1"/>
    <property type="molecule type" value="Genomic_DNA"/>
</dbReference>
<keyword evidence="3" id="KW-1185">Reference proteome</keyword>
<gene>
    <name evidence="2" type="ORF">INT43_003521</name>
</gene>
<comment type="caution">
    <text evidence="2">The sequence shown here is derived from an EMBL/GenBank/DDBJ whole genome shotgun (WGS) entry which is preliminary data.</text>
</comment>
<evidence type="ECO:0000256" key="1">
    <source>
        <dbReference type="SAM" id="MobiDB-lite"/>
    </source>
</evidence>
<feature type="region of interest" description="Disordered" evidence="1">
    <location>
        <begin position="1"/>
        <end position="48"/>
    </location>
</feature>
<organism evidence="2 3">
    <name type="scientific">Mortierella isabellina</name>
    <name type="common">Filamentous fungus</name>
    <name type="synonym">Umbelopsis isabellina</name>
    <dbReference type="NCBI Taxonomy" id="91625"/>
    <lineage>
        <taxon>Eukaryota</taxon>
        <taxon>Fungi</taxon>
        <taxon>Fungi incertae sedis</taxon>
        <taxon>Mucoromycota</taxon>
        <taxon>Mucoromycotina</taxon>
        <taxon>Umbelopsidomycetes</taxon>
        <taxon>Umbelopsidales</taxon>
        <taxon>Umbelopsidaceae</taxon>
        <taxon>Umbelopsis</taxon>
    </lineage>
</organism>
<dbReference type="AlphaFoldDB" id="A0A8H7UFS3"/>
<dbReference type="OrthoDB" id="2330750at2759"/>
<feature type="compositionally biased region" description="Polar residues" evidence="1">
    <location>
        <begin position="24"/>
        <end position="48"/>
    </location>
</feature>
<dbReference type="Proteomes" id="UP000654370">
    <property type="component" value="Unassembled WGS sequence"/>
</dbReference>
<name>A0A8H7UFS3_MORIS</name>
<accession>A0A8H7UFS3</accession>
<evidence type="ECO:0000313" key="2">
    <source>
        <dbReference type="EMBL" id="KAG2178268.1"/>
    </source>
</evidence>
<protein>
    <submittedName>
        <fullName evidence="2">Uncharacterized protein</fullName>
    </submittedName>
</protein>
<sequence>MSSSTDSAIKHSPSRRRSMPNLRKSPSSRFIKQSSKNGQNNHNGAQGSPSLIVCDPSKLIPGSLYLFKTHFVKLVLFEKYQDEMCQFSMLRENEEPMRWSEARYFMGDFSVYEAFDTNGNPPIEFEWTVPKNWFDCFALARERQRQWFQQINGLPMTISPPTRSSSLMRRRHVESDTSIPDVPPIPDHIKESTVTDHRYSYQSSTSSLSDLDSSVRREAIAKNLTNNPTVFHMNGSDKRLEVLH</sequence>
<proteinExistence type="predicted"/>
<evidence type="ECO:0000313" key="3">
    <source>
        <dbReference type="Proteomes" id="UP000654370"/>
    </source>
</evidence>
<reference evidence="2" key="1">
    <citation type="submission" date="2020-12" db="EMBL/GenBank/DDBJ databases">
        <title>Metabolic potential, ecology and presence of endohyphal bacteria is reflected in genomic diversity of Mucoromycotina.</title>
        <authorList>
            <person name="Muszewska A."/>
            <person name="Okrasinska A."/>
            <person name="Steczkiewicz K."/>
            <person name="Drgas O."/>
            <person name="Orlowska M."/>
            <person name="Perlinska-Lenart U."/>
            <person name="Aleksandrzak-Piekarczyk T."/>
            <person name="Szatraj K."/>
            <person name="Zielenkiewicz U."/>
            <person name="Pilsyk S."/>
            <person name="Malc E."/>
            <person name="Mieczkowski P."/>
            <person name="Kruszewska J.S."/>
            <person name="Biernat P."/>
            <person name="Pawlowska J."/>
        </authorList>
    </citation>
    <scope>NUCLEOTIDE SEQUENCE</scope>
    <source>
        <strain evidence="2">WA0000067209</strain>
    </source>
</reference>